<evidence type="ECO:0000256" key="3">
    <source>
        <dbReference type="ARBA" id="ARBA00022692"/>
    </source>
</evidence>
<keyword evidence="6 7" id="KW-0472">Membrane</keyword>
<dbReference type="InterPro" id="IPR025846">
    <property type="entry name" value="TBL_N"/>
</dbReference>
<dbReference type="Pfam" id="PF14416">
    <property type="entry name" value="PMR5N"/>
    <property type="match status" value="1"/>
</dbReference>
<evidence type="ECO:0000259" key="8">
    <source>
        <dbReference type="Pfam" id="PF13839"/>
    </source>
</evidence>
<keyword evidence="11" id="KW-1185">Reference proteome</keyword>
<accession>A0AAV5K6V7</accession>
<name>A0AAV5K6V7_9ROSI</name>
<evidence type="ECO:0000256" key="6">
    <source>
        <dbReference type="ARBA" id="ARBA00023136"/>
    </source>
</evidence>
<dbReference type="GO" id="GO:0016020">
    <property type="term" value="C:membrane"/>
    <property type="evidence" value="ECO:0007669"/>
    <property type="project" value="UniProtKB-SubCell"/>
</dbReference>
<dbReference type="PANTHER" id="PTHR32285">
    <property type="entry name" value="PROTEIN TRICHOME BIREFRINGENCE-LIKE 9-RELATED"/>
    <property type="match status" value="1"/>
</dbReference>
<evidence type="ECO:0000313" key="11">
    <source>
        <dbReference type="Proteomes" id="UP001054252"/>
    </source>
</evidence>
<dbReference type="EMBL" id="BPVZ01000053">
    <property type="protein sequence ID" value="GKV19544.1"/>
    <property type="molecule type" value="Genomic_DNA"/>
</dbReference>
<dbReference type="GO" id="GO:0005794">
    <property type="term" value="C:Golgi apparatus"/>
    <property type="evidence" value="ECO:0007669"/>
    <property type="project" value="TreeGrafter"/>
</dbReference>
<evidence type="ECO:0008006" key="12">
    <source>
        <dbReference type="Google" id="ProtNLM"/>
    </source>
</evidence>
<organism evidence="10 11">
    <name type="scientific">Rubroshorea leprosula</name>
    <dbReference type="NCBI Taxonomy" id="152421"/>
    <lineage>
        <taxon>Eukaryota</taxon>
        <taxon>Viridiplantae</taxon>
        <taxon>Streptophyta</taxon>
        <taxon>Embryophyta</taxon>
        <taxon>Tracheophyta</taxon>
        <taxon>Spermatophyta</taxon>
        <taxon>Magnoliopsida</taxon>
        <taxon>eudicotyledons</taxon>
        <taxon>Gunneridae</taxon>
        <taxon>Pentapetalae</taxon>
        <taxon>rosids</taxon>
        <taxon>malvids</taxon>
        <taxon>Malvales</taxon>
        <taxon>Dipterocarpaceae</taxon>
        <taxon>Rubroshorea</taxon>
    </lineage>
</organism>
<keyword evidence="3 7" id="KW-0812">Transmembrane</keyword>
<evidence type="ECO:0000313" key="10">
    <source>
        <dbReference type="EMBL" id="GKV19544.1"/>
    </source>
</evidence>
<sequence length="278" mass="32853">MSKNPFQQNHETMTMCELFKKFKRFKLFEPSLGVLGFFLVVFCVICCFFYLDYRAVAKGYAIPAQSERFLWLELNGSSSEIKRVEFLGEQGNDCNVFDGDWVWDEGYPLYQSKDCSFLDEGFRCTEYGRPDLFYTKWRWQPRRCNLPRFDGKVMLEKLRNKRLVFVGDSIGRNQWESFLCMLSSAVPNKDSIYEVNGSPITKHKGFLVFMFKDYNCTVEYYRAPFLVLQSRSPAGSPEKIKTTLKLDQMDWDSSRWRNADVLIFNTGHWWNYEKTIRG</sequence>
<dbReference type="Pfam" id="PF13839">
    <property type="entry name" value="PC-Esterase"/>
    <property type="match status" value="1"/>
</dbReference>
<evidence type="ECO:0000256" key="5">
    <source>
        <dbReference type="ARBA" id="ARBA00022989"/>
    </source>
</evidence>
<keyword evidence="5 7" id="KW-1133">Transmembrane helix</keyword>
<comment type="subcellular location">
    <subcellularLocation>
        <location evidence="1">Membrane</location>
        <topology evidence="1">Single-pass membrane protein</topology>
    </subcellularLocation>
</comment>
<dbReference type="AlphaFoldDB" id="A0AAV5K6V7"/>
<evidence type="ECO:0000256" key="2">
    <source>
        <dbReference type="ARBA" id="ARBA00007727"/>
    </source>
</evidence>
<dbReference type="PANTHER" id="PTHR32285:SF213">
    <property type="entry name" value="PROTEIN TRICHOME BIREFRINGENCE-LIKE 11"/>
    <property type="match status" value="1"/>
</dbReference>
<dbReference type="InterPro" id="IPR029962">
    <property type="entry name" value="TBL"/>
</dbReference>
<evidence type="ECO:0000256" key="1">
    <source>
        <dbReference type="ARBA" id="ARBA00004167"/>
    </source>
</evidence>
<comment type="caution">
    <text evidence="10">The sequence shown here is derived from an EMBL/GenBank/DDBJ whole genome shotgun (WGS) entry which is preliminary data.</text>
</comment>
<feature type="transmembrane region" description="Helical" evidence="7">
    <location>
        <begin position="32"/>
        <end position="51"/>
    </location>
</feature>
<comment type="similarity">
    <text evidence="2">Belongs to the PC-esterase family. TBL subfamily.</text>
</comment>
<dbReference type="GO" id="GO:0016413">
    <property type="term" value="F:O-acetyltransferase activity"/>
    <property type="evidence" value="ECO:0007669"/>
    <property type="project" value="InterPro"/>
</dbReference>
<reference evidence="10 11" key="1">
    <citation type="journal article" date="2021" name="Commun. Biol.">
        <title>The genome of Shorea leprosula (Dipterocarpaceae) highlights the ecological relevance of drought in aseasonal tropical rainforests.</title>
        <authorList>
            <person name="Ng K.K.S."/>
            <person name="Kobayashi M.J."/>
            <person name="Fawcett J.A."/>
            <person name="Hatakeyama M."/>
            <person name="Paape T."/>
            <person name="Ng C.H."/>
            <person name="Ang C.C."/>
            <person name="Tnah L.H."/>
            <person name="Lee C.T."/>
            <person name="Nishiyama T."/>
            <person name="Sese J."/>
            <person name="O'Brien M.J."/>
            <person name="Copetti D."/>
            <person name="Mohd Noor M.I."/>
            <person name="Ong R.C."/>
            <person name="Putra M."/>
            <person name="Sireger I.Z."/>
            <person name="Indrioko S."/>
            <person name="Kosugi Y."/>
            <person name="Izuno A."/>
            <person name="Isagi Y."/>
            <person name="Lee S.L."/>
            <person name="Shimizu K.K."/>
        </authorList>
    </citation>
    <scope>NUCLEOTIDE SEQUENCE [LARGE SCALE GENOMIC DNA]</scope>
    <source>
        <strain evidence="10">214</strain>
    </source>
</reference>
<evidence type="ECO:0000256" key="7">
    <source>
        <dbReference type="SAM" id="Phobius"/>
    </source>
</evidence>
<gene>
    <name evidence="10" type="ORF">SLEP1_g29787</name>
</gene>
<protein>
    <recommendedName>
        <fullName evidence="12">Trichome birefringence-like N-terminal domain-containing protein</fullName>
    </recommendedName>
</protein>
<keyword evidence="4" id="KW-0735">Signal-anchor</keyword>
<dbReference type="Proteomes" id="UP001054252">
    <property type="component" value="Unassembled WGS sequence"/>
</dbReference>
<dbReference type="InterPro" id="IPR026057">
    <property type="entry name" value="TBL_C"/>
</dbReference>
<proteinExistence type="inferred from homology"/>
<evidence type="ECO:0000259" key="9">
    <source>
        <dbReference type="Pfam" id="PF14416"/>
    </source>
</evidence>
<feature type="domain" description="Trichome birefringence-like C-terminal" evidence="8">
    <location>
        <begin position="146"/>
        <end position="275"/>
    </location>
</feature>
<feature type="domain" description="Trichome birefringence-like N-terminal" evidence="9">
    <location>
        <begin position="93"/>
        <end position="145"/>
    </location>
</feature>
<evidence type="ECO:0000256" key="4">
    <source>
        <dbReference type="ARBA" id="ARBA00022968"/>
    </source>
</evidence>